<dbReference type="RefSeq" id="WP_275306576.1">
    <property type="nucleotide sequence ID" value="NZ_CP095749.1"/>
</dbReference>
<evidence type="ECO:0000313" key="3">
    <source>
        <dbReference type="Proteomes" id="UP001218629"/>
    </source>
</evidence>
<name>A0ABY8A4K7_9ACTN</name>
<gene>
    <name evidence="2" type="ORF">MOV08_05635</name>
</gene>
<keyword evidence="3" id="KW-1185">Reference proteome</keyword>
<feature type="region of interest" description="Disordered" evidence="1">
    <location>
        <begin position="146"/>
        <end position="174"/>
    </location>
</feature>
<evidence type="ECO:0000256" key="1">
    <source>
        <dbReference type="SAM" id="MobiDB-lite"/>
    </source>
</evidence>
<accession>A0ABY8A4K7</accession>
<evidence type="ECO:0008006" key="4">
    <source>
        <dbReference type="Google" id="ProtNLM"/>
    </source>
</evidence>
<reference evidence="2 3" key="1">
    <citation type="submission" date="2022-03" db="EMBL/GenBank/DDBJ databases">
        <title>Streptomyces yunnanensis P86,complete genome.</title>
        <authorList>
            <person name="Chen S."/>
            <person name="Zhang Q."/>
        </authorList>
    </citation>
    <scope>NUCLEOTIDE SEQUENCE [LARGE SCALE GENOMIC DNA]</scope>
    <source>
        <strain evidence="2 3">P86</strain>
    </source>
</reference>
<proteinExistence type="predicted"/>
<sequence>MKDYLLGGCGRWGAVGFFGGRAADPDGRCATTNVRSPSRPRHLHTTVPNGMRVSGKDKPDEPLMTKLQQEAAALNYEAAALNYTANSATGANILADKWNQTHKDDLTTNGDKWDAGLVHGFRAAWWTTNPTRKAVRPPERLFCTADNECDPSKVGPDDKNERGLSACTSGDLKC</sequence>
<dbReference type="Proteomes" id="UP001218629">
    <property type="component" value="Chromosome"/>
</dbReference>
<dbReference type="EMBL" id="CP095749">
    <property type="protein sequence ID" value="WEB38835.1"/>
    <property type="molecule type" value="Genomic_DNA"/>
</dbReference>
<evidence type="ECO:0000313" key="2">
    <source>
        <dbReference type="EMBL" id="WEB38835.1"/>
    </source>
</evidence>
<organism evidence="2 3">
    <name type="scientific">Streptomyces yunnanensis</name>
    <dbReference type="NCBI Taxonomy" id="156453"/>
    <lineage>
        <taxon>Bacteria</taxon>
        <taxon>Bacillati</taxon>
        <taxon>Actinomycetota</taxon>
        <taxon>Actinomycetes</taxon>
        <taxon>Kitasatosporales</taxon>
        <taxon>Streptomycetaceae</taxon>
        <taxon>Streptomyces</taxon>
    </lineage>
</organism>
<protein>
    <recommendedName>
        <fullName evidence="4">SCP domain-containing protein</fullName>
    </recommendedName>
</protein>